<dbReference type="EMBL" id="KN611029">
    <property type="protein sequence ID" value="KHJ77169.1"/>
    <property type="molecule type" value="Genomic_DNA"/>
</dbReference>
<evidence type="ECO:0000313" key="3">
    <source>
        <dbReference type="Proteomes" id="UP000053660"/>
    </source>
</evidence>
<feature type="region of interest" description="Disordered" evidence="1">
    <location>
        <begin position="1"/>
        <end position="101"/>
    </location>
</feature>
<evidence type="ECO:0000313" key="2">
    <source>
        <dbReference type="EMBL" id="KHJ77169.1"/>
    </source>
</evidence>
<gene>
    <name evidence="2" type="ORF">OESDEN_23211</name>
</gene>
<dbReference type="AlphaFoldDB" id="A0A0B1RWZ1"/>
<evidence type="ECO:0000256" key="1">
    <source>
        <dbReference type="SAM" id="MobiDB-lite"/>
    </source>
</evidence>
<organism evidence="2 3">
    <name type="scientific">Oesophagostomum dentatum</name>
    <name type="common">Nodular worm</name>
    <dbReference type="NCBI Taxonomy" id="61180"/>
    <lineage>
        <taxon>Eukaryota</taxon>
        <taxon>Metazoa</taxon>
        <taxon>Ecdysozoa</taxon>
        <taxon>Nematoda</taxon>
        <taxon>Chromadorea</taxon>
        <taxon>Rhabditida</taxon>
        <taxon>Rhabditina</taxon>
        <taxon>Rhabditomorpha</taxon>
        <taxon>Strongyloidea</taxon>
        <taxon>Strongylidae</taxon>
        <taxon>Oesophagostomum</taxon>
    </lineage>
</organism>
<sequence length="177" mass="18948">ARDYPAQDRPFLGQKEQIAAPELQNDSESAEGPPSTVCDNACEQIIASESGSQDGSDKLEEPANVVTEPEVAAASATKGLIHQEMPSSSQASSQNSSQNDAAVRLSERLKLRKGAGKEAFLEFFFAGFNLESCKCSTFSFGRRSQLAVRSAGGGKHRLGSWERSAEALAIIHAERNC</sequence>
<dbReference type="Proteomes" id="UP000053660">
    <property type="component" value="Unassembled WGS sequence"/>
</dbReference>
<feature type="compositionally biased region" description="Low complexity" evidence="1">
    <location>
        <begin position="87"/>
        <end position="101"/>
    </location>
</feature>
<accession>A0A0B1RWZ1</accession>
<reference evidence="2 3" key="1">
    <citation type="submission" date="2014-03" db="EMBL/GenBank/DDBJ databases">
        <title>Draft genome of the hookworm Oesophagostomum dentatum.</title>
        <authorList>
            <person name="Mitreva M."/>
        </authorList>
    </citation>
    <scope>NUCLEOTIDE SEQUENCE [LARGE SCALE GENOMIC DNA]</scope>
    <source>
        <strain evidence="2 3">OD-Hann</strain>
    </source>
</reference>
<feature type="non-terminal residue" evidence="2">
    <location>
        <position position="1"/>
    </location>
</feature>
<proteinExistence type="predicted"/>
<name>A0A0B1RWZ1_OESDE</name>
<protein>
    <submittedName>
        <fullName evidence="2">Uncharacterized protein</fullName>
    </submittedName>
</protein>
<keyword evidence="3" id="KW-1185">Reference proteome</keyword>